<keyword evidence="1" id="KW-1185">Reference proteome</keyword>
<sequence length="81" mass="9176">LFKVMTKIVNDILDIPCLLKVQEQFYDDWHIVTNSLSSSLSSNLSLSSSLESIVALELDDGDDDIFYDALDEFLYTSTNNH</sequence>
<name>A0A0N5A5B9_PARTI</name>
<accession>A0A0N5A5B9</accession>
<organism evidence="1 2">
    <name type="scientific">Parastrongyloides trichosuri</name>
    <name type="common">Possum-specific nematode worm</name>
    <dbReference type="NCBI Taxonomy" id="131310"/>
    <lineage>
        <taxon>Eukaryota</taxon>
        <taxon>Metazoa</taxon>
        <taxon>Ecdysozoa</taxon>
        <taxon>Nematoda</taxon>
        <taxon>Chromadorea</taxon>
        <taxon>Rhabditida</taxon>
        <taxon>Tylenchina</taxon>
        <taxon>Panagrolaimomorpha</taxon>
        <taxon>Strongyloidoidea</taxon>
        <taxon>Strongyloididae</taxon>
        <taxon>Parastrongyloides</taxon>
    </lineage>
</organism>
<evidence type="ECO:0000313" key="1">
    <source>
        <dbReference type="Proteomes" id="UP000038045"/>
    </source>
</evidence>
<dbReference type="WBParaSite" id="PTRK_0001690250.1">
    <property type="protein sequence ID" value="PTRK_0001690250.1"/>
    <property type="gene ID" value="PTRK_0001690250"/>
</dbReference>
<protein>
    <submittedName>
        <fullName evidence="2">Ovule protein</fullName>
    </submittedName>
</protein>
<evidence type="ECO:0000313" key="2">
    <source>
        <dbReference type="WBParaSite" id="PTRK_0001690250.1"/>
    </source>
</evidence>
<dbReference type="Proteomes" id="UP000038045">
    <property type="component" value="Unplaced"/>
</dbReference>
<reference evidence="2" key="1">
    <citation type="submission" date="2017-02" db="UniProtKB">
        <authorList>
            <consortium name="WormBaseParasite"/>
        </authorList>
    </citation>
    <scope>IDENTIFICATION</scope>
</reference>
<proteinExistence type="predicted"/>
<dbReference type="AlphaFoldDB" id="A0A0N5A5B9"/>